<dbReference type="InterPro" id="IPR039565">
    <property type="entry name" value="BamD-like"/>
</dbReference>
<feature type="compositionally biased region" description="Low complexity" evidence="3">
    <location>
        <begin position="212"/>
        <end position="233"/>
    </location>
</feature>
<comment type="subcellular location">
    <subcellularLocation>
        <location evidence="2">Periplasm</location>
    </subcellularLocation>
</comment>
<evidence type="ECO:0000313" key="6">
    <source>
        <dbReference type="Proteomes" id="UP000065734"/>
    </source>
</evidence>
<feature type="domain" description="Outer membrane lipoprotein BamD-like" evidence="4">
    <location>
        <begin position="229"/>
        <end position="346"/>
    </location>
</feature>
<protein>
    <recommendedName>
        <fullName evidence="2">Cell division coordinator CpoB</fullName>
    </recommendedName>
</protein>
<evidence type="ECO:0000256" key="2">
    <source>
        <dbReference type="HAMAP-Rule" id="MF_02066"/>
    </source>
</evidence>
<comment type="function">
    <text evidence="2">Mediates coordination of peptidoglycan synthesis and outer membrane constriction during cell division.</text>
</comment>
<evidence type="ECO:0000256" key="3">
    <source>
        <dbReference type="SAM" id="MobiDB-lite"/>
    </source>
</evidence>
<reference evidence="6" key="1">
    <citation type="journal article" date="2016" name="Genome Announc.">
        <title>Revised genome sequence of the purple photosynthetic bacterium Blastochloris viridis.</title>
        <authorList>
            <person name="Liu L.N."/>
            <person name="Faulkner M."/>
            <person name="Liu X."/>
            <person name="Huang F."/>
            <person name="Darby A.C."/>
            <person name="Hall N."/>
        </authorList>
    </citation>
    <scope>NUCLEOTIDE SEQUENCE [LARGE SCALE GENOMIC DNA]</scope>
    <source>
        <strain evidence="6">ATCC 19567 / DSM 133 / F</strain>
    </source>
</reference>
<dbReference type="GO" id="GO:0030288">
    <property type="term" value="C:outer membrane-bounded periplasmic space"/>
    <property type="evidence" value="ECO:0007669"/>
    <property type="project" value="UniProtKB-UniRule"/>
</dbReference>
<keyword evidence="1 2" id="KW-0732">Signal</keyword>
<keyword evidence="2" id="KW-0131">Cell cycle</keyword>
<dbReference type="EMBL" id="LN907867">
    <property type="protein sequence ID" value="CUU43168.1"/>
    <property type="molecule type" value="Genomic_DNA"/>
</dbReference>
<dbReference type="STRING" id="1079.BVIR_2741"/>
<gene>
    <name evidence="5" type="primary">ybgF</name>
    <name evidence="2" type="synonym">cpoB</name>
    <name evidence="5" type="ORF">BVIRIDIS_21850</name>
</gene>
<keyword evidence="2" id="KW-0574">Periplasm</keyword>
<keyword evidence="6" id="KW-1185">Reference proteome</keyword>
<feature type="compositionally biased region" description="Pro residues" evidence="3">
    <location>
        <begin position="198"/>
        <end position="211"/>
    </location>
</feature>
<dbReference type="InterPro" id="IPR014162">
    <property type="entry name" value="CpoB_C"/>
</dbReference>
<dbReference type="SUPFAM" id="SSF48452">
    <property type="entry name" value="TPR-like"/>
    <property type="match status" value="1"/>
</dbReference>
<feature type="compositionally biased region" description="Gly residues" evidence="3">
    <location>
        <begin position="169"/>
        <end position="178"/>
    </location>
</feature>
<dbReference type="Pfam" id="PF13525">
    <property type="entry name" value="YfiO"/>
    <property type="match status" value="1"/>
</dbReference>
<name>A0A0P0J9A0_BLAVI</name>
<evidence type="ECO:0000256" key="1">
    <source>
        <dbReference type="ARBA" id="ARBA00022729"/>
    </source>
</evidence>
<feature type="coiled-coil region" evidence="2">
    <location>
        <begin position="68"/>
        <end position="102"/>
    </location>
</feature>
<feature type="signal peptide" evidence="2">
    <location>
        <begin position="1"/>
        <end position="26"/>
    </location>
</feature>
<dbReference type="GO" id="GO:0043093">
    <property type="term" value="P:FtsZ-dependent cytokinesis"/>
    <property type="evidence" value="ECO:0007669"/>
    <property type="project" value="UniProtKB-UniRule"/>
</dbReference>
<organism evidence="5 6">
    <name type="scientific">Blastochloris viridis</name>
    <name type="common">Rhodopseudomonas viridis</name>
    <dbReference type="NCBI Taxonomy" id="1079"/>
    <lineage>
        <taxon>Bacteria</taxon>
        <taxon>Pseudomonadati</taxon>
        <taxon>Pseudomonadota</taxon>
        <taxon>Alphaproteobacteria</taxon>
        <taxon>Hyphomicrobiales</taxon>
        <taxon>Blastochloridaceae</taxon>
        <taxon>Blastochloris</taxon>
    </lineage>
</organism>
<evidence type="ECO:0000313" key="5">
    <source>
        <dbReference type="EMBL" id="CUU43168.1"/>
    </source>
</evidence>
<feature type="region of interest" description="Disordered" evidence="3">
    <location>
        <begin position="337"/>
        <end position="363"/>
    </location>
</feature>
<sequence length="363" mass="38386" precursor="true">MRARWRVTILSLLGAATVVASAPVLAQSGLDRSDLRPPGEVSSPLAQLFGSPPQAEPRVDGGELIVRLNQIEGQLRQLNGQIEQLQFRNQQLEQNLRRMQEDFEYRFQELGGRGGAAAPAPQRPPQAAPAPGAAPQRRSDVFDPSATPGAPGAPRALGSSSAPVPPGDGPVGAPGGRDFGQPLDITGLASRAASDPTLAPPPPPPVIPPALPGRAGTADGARAPAPAQQAALPPGGGSAQADYQRAYNAVLQQDHETAETGFRGFLRAYPRDKLVPNATYWLGESLYQRQRYRDAAEQFLKVSSDYPKAQVAPNALLRLGQSLAALGEREAACATFGEASRKHPNAPQSVKQGLEQEKKRGRC</sequence>
<dbReference type="Gene3D" id="1.25.40.10">
    <property type="entry name" value="Tetratricopeptide repeat domain"/>
    <property type="match status" value="1"/>
</dbReference>
<feature type="chain" id="PRO_5009984546" description="Cell division coordinator CpoB" evidence="2">
    <location>
        <begin position="27"/>
        <end position="363"/>
    </location>
</feature>
<feature type="region of interest" description="Disordered" evidence="3">
    <location>
        <begin position="112"/>
        <end position="240"/>
    </location>
</feature>
<feature type="compositionally biased region" description="Basic and acidic residues" evidence="3">
    <location>
        <begin position="354"/>
        <end position="363"/>
    </location>
</feature>
<dbReference type="InterPro" id="IPR034706">
    <property type="entry name" value="CpoB"/>
</dbReference>
<proteinExistence type="inferred from homology"/>
<dbReference type="HAMAP" id="MF_02066">
    <property type="entry name" value="CpoB"/>
    <property type="match status" value="1"/>
</dbReference>
<dbReference type="Proteomes" id="UP000065734">
    <property type="component" value="Chromosome I"/>
</dbReference>
<dbReference type="InterPro" id="IPR011990">
    <property type="entry name" value="TPR-like_helical_dom_sf"/>
</dbReference>
<keyword evidence="2" id="KW-0175">Coiled coil</keyword>
<dbReference type="RefSeq" id="WP_060832964.1">
    <property type="nucleotide sequence ID" value="NZ_AP014854.2"/>
</dbReference>
<dbReference type="PATRIC" id="fig|1079.6.peg.2876"/>
<dbReference type="NCBIfam" id="TIGR02795">
    <property type="entry name" value="tol_pal_ybgF"/>
    <property type="match status" value="1"/>
</dbReference>
<dbReference type="AlphaFoldDB" id="A0A0P0J9A0"/>
<evidence type="ECO:0000259" key="4">
    <source>
        <dbReference type="Pfam" id="PF13525"/>
    </source>
</evidence>
<keyword evidence="2" id="KW-0132">Cell division</keyword>
<accession>A0A0P0J9A0</accession>
<comment type="similarity">
    <text evidence="2">Belongs to the CpoB family.</text>
</comment>
<dbReference type="KEGG" id="bvr:BVIR_2741"/>